<organism evidence="2 3">
    <name type="scientific">Paenibacillus xylanilyticus</name>
    <dbReference type="NCBI Taxonomy" id="248903"/>
    <lineage>
        <taxon>Bacteria</taxon>
        <taxon>Bacillati</taxon>
        <taxon>Bacillota</taxon>
        <taxon>Bacilli</taxon>
        <taxon>Bacillales</taxon>
        <taxon>Paenibacillaceae</taxon>
        <taxon>Paenibacillus</taxon>
    </lineage>
</organism>
<dbReference type="InterPro" id="IPR014718">
    <property type="entry name" value="GH-type_carb-bd"/>
</dbReference>
<comment type="caution">
    <text evidence="2">The sequence shown here is derived from an EMBL/GenBank/DDBJ whole genome shotgun (WGS) entry which is preliminary data.</text>
</comment>
<dbReference type="GO" id="GO:0005975">
    <property type="term" value="P:carbohydrate metabolic process"/>
    <property type="evidence" value="ECO:0007669"/>
    <property type="project" value="InterPro"/>
</dbReference>
<dbReference type="AlphaFoldDB" id="A0A7Y6BZH4"/>
<reference evidence="2 3" key="1">
    <citation type="submission" date="2020-05" db="EMBL/GenBank/DDBJ databases">
        <title>Genome Sequencing of Type Strains.</title>
        <authorList>
            <person name="Lemaire J.F."/>
            <person name="Inderbitzin P."/>
            <person name="Gregorio O.A."/>
            <person name="Collins S.B."/>
            <person name="Wespe N."/>
            <person name="Knight-Connoni V."/>
        </authorList>
    </citation>
    <scope>NUCLEOTIDE SEQUENCE [LARGE SCALE GENOMIC DNA]</scope>
    <source>
        <strain evidence="2 3">LMG 21957</strain>
    </source>
</reference>
<dbReference type="Proteomes" id="UP000526125">
    <property type="component" value="Unassembled WGS sequence"/>
</dbReference>
<dbReference type="GO" id="GO:0030246">
    <property type="term" value="F:carbohydrate binding"/>
    <property type="evidence" value="ECO:0007669"/>
    <property type="project" value="InterPro"/>
</dbReference>
<name>A0A7Y6BZH4_9BACL</name>
<dbReference type="Gene3D" id="2.70.98.10">
    <property type="match status" value="1"/>
</dbReference>
<dbReference type="InterPro" id="IPR008183">
    <property type="entry name" value="Aldose_1/G6P_1-epimerase"/>
</dbReference>
<feature type="region of interest" description="Disordered" evidence="1">
    <location>
        <begin position="1"/>
        <end position="27"/>
    </location>
</feature>
<gene>
    <name evidence="2" type="ORF">HP552_16540</name>
</gene>
<evidence type="ECO:0000313" key="3">
    <source>
        <dbReference type="Proteomes" id="UP000526125"/>
    </source>
</evidence>
<evidence type="ECO:0000256" key="1">
    <source>
        <dbReference type="SAM" id="MobiDB-lite"/>
    </source>
</evidence>
<dbReference type="CDD" id="cd01081">
    <property type="entry name" value="Aldose_epim"/>
    <property type="match status" value="1"/>
</dbReference>
<dbReference type="InterPro" id="IPR011013">
    <property type="entry name" value="Gal_mutarotase_sf_dom"/>
</dbReference>
<dbReference type="GO" id="GO:0016853">
    <property type="term" value="F:isomerase activity"/>
    <property type="evidence" value="ECO:0007669"/>
    <property type="project" value="InterPro"/>
</dbReference>
<protein>
    <submittedName>
        <fullName evidence="2">Aldose 1-epimerase</fullName>
    </submittedName>
</protein>
<proteinExistence type="predicted"/>
<dbReference type="Pfam" id="PF01263">
    <property type="entry name" value="Aldose_epim"/>
    <property type="match status" value="1"/>
</dbReference>
<evidence type="ECO:0000313" key="2">
    <source>
        <dbReference type="EMBL" id="NUU76834.1"/>
    </source>
</evidence>
<dbReference type="EMBL" id="JABMCB010000187">
    <property type="protein sequence ID" value="NUU76834.1"/>
    <property type="molecule type" value="Genomic_DNA"/>
</dbReference>
<sequence length="368" mass="42400">MTDSRRCRWNRSGPLSKDGDHRPLENKEGRVLNTCETSASWEGEYHGEKAIYLRYGSYEAVMLPEIGGNLVAYRDVEKGYRFLHEPAPDEMPSFKARPMIHGIPVLFPPNRYKNGQFAWNGEILQLPVNEEATGNHLHGFLYNTPWKVEEYAHTGKESHVTVSITVDETHPVYSFFPFSFNITLRYALSENGLMQHVQIRNHGCLSMPCLLAFHTAINAPFSPDGSAREYRLKLTVGERWELDERMLPTTRFQPFVSEEEQMRDSGVYPFFAEMDNHYTAVPQNGRNRMELQDMRSGETLIYDVGTSYKQWMIWNNGAKEGFFCPEPQINLVNAPNLDLRSEEAGLFSLQPGEIWEETSRLYVRQTLA</sequence>
<keyword evidence="3" id="KW-1185">Reference proteome</keyword>
<accession>A0A7Y6BZH4</accession>
<feature type="compositionally biased region" description="Basic and acidic residues" evidence="1">
    <location>
        <begin position="17"/>
        <end position="27"/>
    </location>
</feature>
<dbReference type="SUPFAM" id="SSF74650">
    <property type="entry name" value="Galactose mutarotase-like"/>
    <property type="match status" value="1"/>
</dbReference>